<comment type="caution">
    <text evidence="2">The sequence shown here is derived from an EMBL/GenBank/DDBJ whole genome shotgun (WGS) entry which is preliminary data.</text>
</comment>
<dbReference type="Proteomes" id="UP000565723">
    <property type="component" value="Unassembled WGS sequence"/>
</dbReference>
<reference evidence="2 3" key="1">
    <citation type="journal article" date="2020" name="Proc. Natl. Acad. Sci. U.S.A.">
        <title>Ecological drivers of bacterial community assembly in synthetic phycospheres.</title>
        <authorList>
            <person name="Fu H."/>
            <person name="Uchimiya M."/>
            <person name="Gore J."/>
            <person name="Moran M.A."/>
        </authorList>
    </citation>
    <scope>NUCLEOTIDE SEQUENCE [LARGE SCALE GENOMIC DNA]</scope>
    <source>
        <strain evidence="2">HF-Din03</strain>
    </source>
</reference>
<accession>A0A850LBA7</accession>
<organism evidence="2 3">
    <name type="scientific">Ruegeria pomeroyi</name>
    <dbReference type="NCBI Taxonomy" id="89184"/>
    <lineage>
        <taxon>Bacteria</taxon>
        <taxon>Pseudomonadati</taxon>
        <taxon>Pseudomonadota</taxon>
        <taxon>Alphaproteobacteria</taxon>
        <taxon>Rhodobacterales</taxon>
        <taxon>Roseobacteraceae</taxon>
        <taxon>Ruegeria</taxon>
    </lineage>
</organism>
<protein>
    <submittedName>
        <fullName evidence="2">IS1380-like element ISSpo2 family transposase</fullName>
    </submittedName>
</protein>
<feature type="domain" description="Transposase DDE" evidence="1">
    <location>
        <begin position="15"/>
        <end position="443"/>
    </location>
</feature>
<dbReference type="Pfam" id="PF13701">
    <property type="entry name" value="DDE_Tnp_1_4"/>
    <property type="match status" value="1"/>
</dbReference>
<evidence type="ECO:0000313" key="2">
    <source>
        <dbReference type="EMBL" id="NVK95356.1"/>
    </source>
</evidence>
<dbReference type="InterPro" id="IPR047960">
    <property type="entry name" value="Transpos_IS1380"/>
</dbReference>
<evidence type="ECO:0000313" key="3">
    <source>
        <dbReference type="Proteomes" id="UP000565723"/>
    </source>
</evidence>
<name>A0A850LBA7_9RHOB</name>
<gene>
    <name evidence="2" type="ORF">HW564_00375</name>
</gene>
<dbReference type="EMBL" id="JABXIY010000003">
    <property type="protein sequence ID" value="NVK95356.1"/>
    <property type="molecule type" value="Genomic_DNA"/>
</dbReference>
<evidence type="ECO:0000259" key="1">
    <source>
        <dbReference type="Pfam" id="PF13701"/>
    </source>
</evidence>
<dbReference type="InterPro" id="IPR025668">
    <property type="entry name" value="Tnp_DDE_dom"/>
</dbReference>
<dbReference type="RefSeq" id="WP_011046249.1">
    <property type="nucleotide sequence ID" value="NZ_CP076685.1"/>
</dbReference>
<proteinExistence type="predicted"/>
<dbReference type="OMA" id="CHRFLAN"/>
<dbReference type="InterPro" id="IPR012337">
    <property type="entry name" value="RNaseH-like_sf"/>
</dbReference>
<dbReference type="SUPFAM" id="SSF53098">
    <property type="entry name" value="Ribonuclease H-like"/>
    <property type="match status" value="1"/>
</dbReference>
<dbReference type="NCBIfam" id="NF033539">
    <property type="entry name" value="transpos_IS1380"/>
    <property type="match status" value="1"/>
</dbReference>
<sequence>MDHLEDAGETGAVRLGFDRRVRLEFHGSKISSDGGLLLFRELDEVLGLHDIARGVLRDTRTGHNRLHSIVGLLRQSVFGRLAGYEDVNDADRLALDPVMQQVVGGRAVDTNAASASQMGRFETKVRATAEKRAALAELSGQWIDRVHASAPPKWITLDIDSSVCPTHGAQEGTAWNGHFGCICYHPLFVFNQFGHLECCALRPGNVHSADGWEEVLKPVIARYADRHLMRFFWADAAFAIPGLYEALEAENCFYAIRMRANRILQGRIAHLLKRPVGRPPNHVRRIYGDFEYQSASWDKPRRVVAKVERHPGELFPRIGFVVTNLPMVPDWIVHFHNQRGTAEQRIKEGKQAINWTRLSCKGLAQNEVRLQLHALAYNLGVFLQGADLPEEVAEWSLTSLQTRLIKIGARVVRHARAIKFQLAEVAASGDRFRLILTAIQRLRAPPVPS</sequence>
<dbReference type="AlphaFoldDB" id="A0A850LBA7"/>